<proteinExistence type="inferred from homology"/>
<evidence type="ECO:0000313" key="10">
    <source>
        <dbReference type="Proteomes" id="UP000590412"/>
    </source>
</evidence>
<dbReference type="GO" id="GO:0005737">
    <property type="term" value="C:cytoplasm"/>
    <property type="evidence" value="ECO:0007669"/>
    <property type="project" value="TreeGrafter"/>
</dbReference>
<dbReference type="InterPro" id="IPR042098">
    <property type="entry name" value="TauD-like_sf"/>
</dbReference>
<evidence type="ECO:0000256" key="3">
    <source>
        <dbReference type="ARBA" id="ARBA00022723"/>
    </source>
</evidence>
<comment type="similarity">
    <text evidence="2">Belongs to the TfdA dioxygenase family.</text>
</comment>
<dbReference type="InterPro" id="IPR003819">
    <property type="entry name" value="TauD/TfdA-like"/>
</dbReference>
<dbReference type="AlphaFoldDB" id="A0A8X7TAS1"/>
<feature type="domain" description="TauD/TfdA-like" evidence="8">
    <location>
        <begin position="131"/>
        <end position="400"/>
    </location>
</feature>
<evidence type="ECO:0000313" key="9">
    <source>
        <dbReference type="EMBL" id="KAF6052466.1"/>
    </source>
</evidence>
<comment type="caution">
    <text evidence="9">The sequence shown here is derived from an EMBL/GenBank/DDBJ whole genome shotgun (WGS) entry which is preliminary data.</text>
</comment>
<evidence type="ECO:0000256" key="4">
    <source>
        <dbReference type="ARBA" id="ARBA00022964"/>
    </source>
</evidence>
<dbReference type="PANTHER" id="PTHR30468">
    <property type="entry name" value="ALPHA-KETOGLUTARATE-DEPENDENT SULFONATE DIOXYGENASE"/>
    <property type="match status" value="1"/>
</dbReference>
<evidence type="ECO:0000256" key="6">
    <source>
        <dbReference type="ARBA" id="ARBA00023004"/>
    </source>
</evidence>
<dbReference type="PANTHER" id="PTHR30468:SF9">
    <property type="entry name" value="ALPHA-KETOGLUTARATE-DEPENDENT TAURINE DIOXYGENASE (AFU_ORTHOLOGUE AFUA_3G01010)"/>
    <property type="match status" value="1"/>
</dbReference>
<evidence type="ECO:0000256" key="5">
    <source>
        <dbReference type="ARBA" id="ARBA00023002"/>
    </source>
</evidence>
<keyword evidence="3" id="KW-0479">Metal-binding</keyword>
<keyword evidence="6" id="KW-0408">Iron</keyword>
<dbReference type="EMBL" id="JABWAB010000004">
    <property type="protein sequence ID" value="KAF6052466.1"/>
    <property type="molecule type" value="Genomic_DNA"/>
</dbReference>
<dbReference type="FunFam" id="3.60.130.10:FF:000008">
    <property type="entry name" value="Alpha-ketoglutarate-dependent taurine dioxygenase"/>
    <property type="match status" value="1"/>
</dbReference>
<comment type="cofactor">
    <cofactor evidence="1">
        <name>Fe(2+)</name>
        <dbReference type="ChEBI" id="CHEBI:29033"/>
    </cofactor>
</comment>
<name>A0A8X7TAS1_CANPA</name>
<dbReference type="Gene3D" id="3.60.130.10">
    <property type="entry name" value="Clavaminate synthase-like"/>
    <property type="match status" value="1"/>
</dbReference>
<keyword evidence="5" id="KW-0560">Oxidoreductase</keyword>
<organism evidence="9 10">
    <name type="scientific">Candida parapsilosis</name>
    <name type="common">Yeast</name>
    <dbReference type="NCBI Taxonomy" id="5480"/>
    <lineage>
        <taxon>Eukaryota</taxon>
        <taxon>Fungi</taxon>
        <taxon>Dikarya</taxon>
        <taxon>Ascomycota</taxon>
        <taxon>Saccharomycotina</taxon>
        <taxon>Pichiomycetes</taxon>
        <taxon>Debaryomycetaceae</taxon>
        <taxon>Candida/Lodderomyces clade</taxon>
        <taxon>Candida</taxon>
    </lineage>
</organism>
<sequence length="439" mass="49493">MAPTSIINNQEKAQTPLKAKSAAGSNDDDFNEIVVKLANLKPIGFAKASKDIVTGGDKEWVDRLPKTTRERFEKYGVDLSDGYPYIPESDQIPKFVDEAFAIRSEDYPFIERGKNADPEKKALFGAAKDVIHLTPYIGTEIVGLQLSDLTDQQKDELALLIAERVVVFFKDQDLSPQKQLELGHYWGQVEVHPQAARAGRDLKGVTTIWQEYQKERAGYPLSFKNSKIGNSQWHSDLVHEHQTAGITHLHLDAIPPFGGETIWSSTYGAYDKLSPALKEFLDGKTAIYKSAHVYLDRKNPLRGPKHVEREHPIVRTHPATGWKYLFVNRSMTDRIVGLLKAESDVILNYLFKVIEENRDIQVTFSWQQQLPGLKSQPEGEQTYRGTSALWDNRISNHNVIHSEESINGRHGTRVTALADTGYFDPESKSQREALGLSLD</sequence>
<dbReference type="GO" id="GO:0016706">
    <property type="term" value="F:2-oxoglutarate-dependent dioxygenase activity"/>
    <property type="evidence" value="ECO:0007669"/>
    <property type="project" value="TreeGrafter"/>
</dbReference>
<accession>A0A8X7TAS1</accession>
<dbReference type="Pfam" id="PF02668">
    <property type="entry name" value="TauD"/>
    <property type="match status" value="1"/>
</dbReference>
<dbReference type="InterPro" id="IPR051323">
    <property type="entry name" value="AtsK-like"/>
</dbReference>
<reference evidence="9" key="1">
    <citation type="submission" date="2020-03" db="EMBL/GenBank/DDBJ databases">
        <title>FDA dAtabase for Regulatory Grade micrObial Sequences (FDA-ARGOS): Supporting development and validation of Infectious Disease Dx tests.</title>
        <authorList>
            <person name="Campos J."/>
            <person name="Goldberg B."/>
            <person name="Tallon L."/>
            <person name="Sadzewicz L."/>
            <person name="Vavikolanu K."/>
            <person name="Mehta A."/>
            <person name="Aluvathingal J."/>
            <person name="Nadendla S."/>
            <person name="Nandy P."/>
            <person name="Geyer C."/>
            <person name="Yan Y."/>
            <person name="Sichtig H."/>
        </authorList>
    </citation>
    <scope>NUCLEOTIDE SEQUENCE [LARGE SCALE GENOMIC DNA]</scope>
    <source>
        <strain evidence="9">FDAARGOS_652</strain>
    </source>
</reference>
<feature type="region of interest" description="Disordered" evidence="7">
    <location>
        <begin position="1"/>
        <end position="24"/>
    </location>
</feature>
<dbReference type="GO" id="GO:0046872">
    <property type="term" value="F:metal ion binding"/>
    <property type="evidence" value="ECO:0007669"/>
    <property type="project" value="UniProtKB-KW"/>
</dbReference>
<evidence type="ECO:0000256" key="2">
    <source>
        <dbReference type="ARBA" id="ARBA00005896"/>
    </source>
</evidence>
<protein>
    <submittedName>
        <fullName evidence="9">Taurine catabolism dioxygenase TauD, TfdA family protein</fullName>
    </submittedName>
</protein>
<evidence type="ECO:0000256" key="7">
    <source>
        <dbReference type="SAM" id="MobiDB-lite"/>
    </source>
</evidence>
<evidence type="ECO:0000256" key="1">
    <source>
        <dbReference type="ARBA" id="ARBA00001954"/>
    </source>
</evidence>
<evidence type="ECO:0000259" key="8">
    <source>
        <dbReference type="Pfam" id="PF02668"/>
    </source>
</evidence>
<keyword evidence="4 9" id="KW-0223">Dioxygenase</keyword>
<feature type="compositionally biased region" description="Polar residues" evidence="7">
    <location>
        <begin position="1"/>
        <end position="13"/>
    </location>
</feature>
<gene>
    <name evidence="9" type="ORF">FOB60_002722</name>
</gene>
<dbReference type="Proteomes" id="UP000590412">
    <property type="component" value="Unassembled WGS sequence"/>
</dbReference>
<dbReference type="SUPFAM" id="SSF51197">
    <property type="entry name" value="Clavaminate synthase-like"/>
    <property type="match status" value="1"/>
</dbReference>
<dbReference type="OrthoDB" id="10257314at2759"/>